<evidence type="ECO:0000259" key="5">
    <source>
        <dbReference type="PROSITE" id="PS50901"/>
    </source>
</evidence>
<dbReference type="InterPro" id="IPR050206">
    <property type="entry name" value="FtsK/SpoIIIE/SftA"/>
</dbReference>
<sequence length="1709" mass="195398">MFNTTGKLLGAWIVEMLSGHFSARKEAGGDKLFTRVAGMDDQAWGDVLEAFREAEFRLTTHYRLILRTLSRVEGYQEYECQEHETSTWLRNNNPQGSALVIFMNDRASEAQSLENIFMIDEARLLSAEGLEVLYRLLADRHRLFGTEMESLKVFMTMYGDLAEPQLRNVLAFLIAVLGNPSLSILDSIQRNLDKLLLFRDSTLPFKATEGKAKLKRNYQLSRLEREGRAVSKEDFVDNLYAFVERATDESEANELWERVEPDQFRQQALDFIHNRSNELLQYEFDMIASALHFKPGKKKWNEKINDFKTLIETKQTLEEKQEHLIRETLEAIEVANDPDKIQEFIDEFIVELQEHPKLRKDLERTMLRQRQLAEYTELTDALIRESVLLLEGLEEERPEGASLVLRIVEASLSEQQITALRFHLNGIERLLVHITCEVDEWPESSNKPKGEVTCQLVLRVEGHELASSKFKLVNAFGGMLGRMLERLASERRIPYLQLFDGEDIRSADILQDVKTNAAAYALQGRQEVAEAAVSFCQLVDQLRSELEEALVSGLSTIDFVRLESELEQLLRDAGQSPLIVNHIYRHIGLLGVCDSYDCKAGDRVGTARERVVTLLNPIRLLGYSKRLASVRDVLGKWLGQGGAVFEESSDLDTYFRQQQEKTTLLAPHYFSNFGEADQFLIERQERMGEGVFTPNGRSSGEEHLVGTFGDEFMPTVKTYLEVYPYARDCLDVIFLYCTHSDYVKRAIETIFRSTKVRKVKAIIHSETRGAAIYEELNVWLTQEERYSEKYYAFPKVEISVIAESSVNKLMSTLDHTLLDADIGVLVNYFGQSSSVQYKLEKVAVQDSDNWFDSIYREPLYRNDNIKRVNLISESLPKLMQHFYRMQFMLNNGGMLTSDEHYLLRNVIALNRQADMQLLDYMHQKFNWSLIIDRHLDKSLLKYVSPQAQIIKYKSNAGKDKGLRTLVSSSKYIRRLVNEQNDHEYFDRLYQKFVGLLKNDQLNRSIVHRVIERVKEISGGIVLRAIGPGKFAHELLAIYLSTEARAPEDGELVVWAVCDELPWFNEAGRRPDLVRTSIRRAGDKLELRFELVELKFISHTIFEQERYDAIKQVQAGLDVYRNRFDFSRSTASAELWRKELLYYLLEYNAYDLDEGQLLKELQRIPIDRIELSFSGSIDTFVYTSNLLERSIMEGHKGGYQKELLHQEFVNHIYNRSYVLKALGAMQEAEVPSFDEPQGMIDYVSAKLGLEPETLPDSVVLSSSESLDEENSQETKQYGDKDAFSINNWNVPEIAAENKEKYENESGSIDSLPFVAASLENSVVPVLQYPEEIALYGLEKSEEPAADDVAALVEEYKKKLRYSFNQVGIDIRVVDSFVGVSVIRLVMEIPLNKTFRSIESRAEDIYLWLKLSAIPLIALRNGRITIDINRDAPETVYFERFVQQVREQYPPARLKGKLVTPIGVGQLRELIAMDFSSSNTPHLLIGGTTGSGKSVTMNAIILGLMCLYGPEEVQFIFVDPKKVEFMPYENRTHTREVITEIEEAIVALEQLVEEMEQRYRIFAQEGVSSIDEYAELACGVMPRLVVVFDEFADFMEREKSLSSLVESAILRLGAKARAAGIHLLICTQNPKADIVPTNIRNNLPARLALKAADHHASKIIINEEGAETLGGKGDFLMKLDAPETIRGKSPFLTPAVKRALLQYFRKAGGQI</sequence>
<keyword evidence="2 3" id="KW-0067">ATP-binding</keyword>
<dbReference type="PROSITE" id="PS50901">
    <property type="entry name" value="FTSK"/>
    <property type="match status" value="1"/>
</dbReference>
<dbReference type="OrthoDB" id="2356650at2"/>
<dbReference type="InterPro" id="IPR003593">
    <property type="entry name" value="AAA+_ATPase"/>
</dbReference>
<dbReference type="PANTHER" id="PTHR22683:SF1">
    <property type="entry name" value="TYPE VII SECRETION SYSTEM PROTEIN ESSC"/>
    <property type="match status" value="1"/>
</dbReference>
<feature type="domain" description="FtsK" evidence="5">
    <location>
        <begin position="1466"/>
        <end position="1656"/>
    </location>
</feature>
<keyword evidence="4" id="KW-0175">Coiled coil</keyword>
<dbReference type="SMART" id="SM00382">
    <property type="entry name" value="AAA"/>
    <property type="match status" value="1"/>
</dbReference>
<protein>
    <submittedName>
        <fullName evidence="6">DNA translocase FtsK</fullName>
    </submittedName>
</protein>
<evidence type="ECO:0000256" key="1">
    <source>
        <dbReference type="ARBA" id="ARBA00022741"/>
    </source>
</evidence>
<comment type="caution">
    <text evidence="6">The sequence shown here is derived from an EMBL/GenBank/DDBJ whole genome shotgun (WGS) entry which is preliminary data.</text>
</comment>
<dbReference type="RefSeq" id="WP_116047384.1">
    <property type="nucleotide sequence ID" value="NZ_QUBQ01000003.1"/>
</dbReference>
<accession>A0A371PF06</accession>
<dbReference type="EMBL" id="QUBQ01000003">
    <property type="protein sequence ID" value="REK74206.1"/>
    <property type="molecule type" value="Genomic_DNA"/>
</dbReference>
<dbReference type="Proteomes" id="UP000261905">
    <property type="component" value="Unassembled WGS sequence"/>
</dbReference>
<dbReference type="SUPFAM" id="SSF52540">
    <property type="entry name" value="P-loop containing nucleoside triphosphate hydrolases"/>
    <property type="match status" value="1"/>
</dbReference>
<evidence type="ECO:0000256" key="3">
    <source>
        <dbReference type="PROSITE-ProRule" id="PRU00289"/>
    </source>
</evidence>
<feature type="coiled-coil region" evidence="4">
    <location>
        <begin position="1536"/>
        <end position="1563"/>
    </location>
</feature>
<dbReference type="Gene3D" id="3.40.50.300">
    <property type="entry name" value="P-loop containing nucleotide triphosphate hydrolases"/>
    <property type="match status" value="1"/>
</dbReference>
<keyword evidence="1 3" id="KW-0547">Nucleotide-binding</keyword>
<evidence type="ECO:0000256" key="2">
    <source>
        <dbReference type="ARBA" id="ARBA00022840"/>
    </source>
</evidence>
<reference evidence="6 7" key="1">
    <citation type="submission" date="2018-08" db="EMBL/GenBank/DDBJ databases">
        <title>Paenibacillus sp. M4BSY-1, whole genome shotgun sequence.</title>
        <authorList>
            <person name="Tuo L."/>
        </authorList>
    </citation>
    <scope>NUCLEOTIDE SEQUENCE [LARGE SCALE GENOMIC DNA]</scope>
    <source>
        <strain evidence="6 7">M4BSY-1</strain>
    </source>
</reference>
<dbReference type="Pfam" id="PF01580">
    <property type="entry name" value="FtsK_SpoIIIE"/>
    <property type="match status" value="1"/>
</dbReference>
<feature type="binding site" evidence="3">
    <location>
        <begin position="1485"/>
        <end position="1492"/>
    </location>
    <ligand>
        <name>ATP</name>
        <dbReference type="ChEBI" id="CHEBI:30616"/>
    </ligand>
</feature>
<gene>
    <name evidence="6" type="ORF">DX130_16815</name>
</gene>
<dbReference type="GO" id="GO:0003677">
    <property type="term" value="F:DNA binding"/>
    <property type="evidence" value="ECO:0007669"/>
    <property type="project" value="InterPro"/>
</dbReference>
<evidence type="ECO:0000256" key="4">
    <source>
        <dbReference type="SAM" id="Coils"/>
    </source>
</evidence>
<dbReference type="CDD" id="cd01127">
    <property type="entry name" value="TrwB_TraG_TraD_VirD4"/>
    <property type="match status" value="1"/>
</dbReference>
<dbReference type="PANTHER" id="PTHR22683">
    <property type="entry name" value="SPORULATION PROTEIN RELATED"/>
    <property type="match status" value="1"/>
</dbReference>
<evidence type="ECO:0000313" key="7">
    <source>
        <dbReference type="Proteomes" id="UP000261905"/>
    </source>
</evidence>
<dbReference type="GO" id="GO:0005524">
    <property type="term" value="F:ATP binding"/>
    <property type="evidence" value="ECO:0007669"/>
    <property type="project" value="UniProtKB-UniRule"/>
</dbReference>
<keyword evidence="7" id="KW-1185">Reference proteome</keyword>
<dbReference type="InterPro" id="IPR002543">
    <property type="entry name" value="FtsK_dom"/>
</dbReference>
<proteinExistence type="predicted"/>
<name>A0A371PF06_9BACL</name>
<dbReference type="InterPro" id="IPR027417">
    <property type="entry name" value="P-loop_NTPase"/>
</dbReference>
<organism evidence="6 7">
    <name type="scientific">Paenibacillus paeoniae</name>
    <dbReference type="NCBI Taxonomy" id="2292705"/>
    <lineage>
        <taxon>Bacteria</taxon>
        <taxon>Bacillati</taxon>
        <taxon>Bacillota</taxon>
        <taxon>Bacilli</taxon>
        <taxon>Bacillales</taxon>
        <taxon>Paenibacillaceae</taxon>
        <taxon>Paenibacillus</taxon>
    </lineage>
</organism>
<evidence type="ECO:0000313" key="6">
    <source>
        <dbReference type="EMBL" id="REK74206.1"/>
    </source>
</evidence>